<accession>A0ABD0JJM1</accession>
<evidence type="ECO:0000313" key="1">
    <source>
        <dbReference type="EMBL" id="KAK7475049.1"/>
    </source>
</evidence>
<dbReference type="EMBL" id="JACVVK020000417">
    <property type="protein sequence ID" value="KAK7475049.1"/>
    <property type="molecule type" value="Genomic_DNA"/>
</dbReference>
<keyword evidence="2" id="KW-1185">Reference proteome</keyword>
<evidence type="ECO:0000313" key="2">
    <source>
        <dbReference type="Proteomes" id="UP001519460"/>
    </source>
</evidence>
<comment type="caution">
    <text evidence="1">The sequence shown here is derived from an EMBL/GenBank/DDBJ whole genome shotgun (WGS) entry which is preliminary data.</text>
</comment>
<protein>
    <submittedName>
        <fullName evidence="1">Uncharacterized protein</fullName>
    </submittedName>
</protein>
<dbReference type="AlphaFoldDB" id="A0ABD0JJM1"/>
<organism evidence="1 2">
    <name type="scientific">Batillaria attramentaria</name>
    <dbReference type="NCBI Taxonomy" id="370345"/>
    <lineage>
        <taxon>Eukaryota</taxon>
        <taxon>Metazoa</taxon>
        <taxon>Spiralia</taxon>
        <taxon>Lophotrochozoa</taxon>
        <taxon>Mollusca</taxon>
        <taxon>Gastropoda</taxon>
        <taxon>Caenogastropoda</taxon>
        <taxon>Sorbeoconcha</taxon>
        <taxon>Cerithioidea</taxon>
        <taxon>Batillariidae</taxon>
        <taxon>Batillaria</taxon>
    </lineage>
</organism>
<reference evidence="1 2" key="1">
    <citation type="journal article" date="2023" name="Sci. Data">
        <title>Genome assembly of the Korean intertidal mud-creeper Batillaria attramentaria.</title>
        <authorList>
            <person name="Patra A.K."/>
            <person name="Ho P.T."/>
            <person name="Jun S."/>
            <person name="Lee S.J."/>
            <person name="Kim Y."/>
            <person name="Won Y.J."/>
        </authorList>
    </citation>
    <scope>NUCLEOTIDE SEQUENCE [LARGE SCALE GENOMIC DNA]</scope>
    <source>
        <strain evidence="1">Wonlab-2016</strain>
    </source>
</reference>
<dbReference type="Proteomes" id="UP001519460">
    <property type="component" value="Unassembled WGS sequence"/>
</dbReference>
<proteinExistence type="predicted"/>
<name>A0ABD0JJM1_9CAEN</name>
<sequence length="89" mass="9972">MTADPKTYLSVLSRRDCDKCKTSVMTDLERKVLCTYRPHSSVLGATQHLLDPNTGDFVRNEALEIDLYSCGLSGVFRDGLSWRNFGVPC</sequence>
<gene>
    <name evidence="1" type="ORF">BaRGS_00033730</name>
</gene>